<evidence type="ECO:0000313" key="3">
    <source>
        <dbReference type="EMBL" id="EHJ04236.1"/>
    </source>
</evidence>
<dbReference type="GO" id="GO:0005509">
    <property type="term" value="F:calcium ion binding"/>
    <property type="evidence" value="ECO:0007669"/>
    <property type="project" value="InterPro"/>
</dbReference>
<feature type="non-terminal residue" evidence="3">
    <location>
        <position position="1"/>
    </location>
</feature>
<dbReference type="SUPFAM" id="SSF51120">
    <property type="entry name" value="beta-Roll"/>
    <property type="match status" value="1"/>
</dbReference>
<dbReference type="AlphaFoldDB" id="G6YTU7"/>
<dbReference type="NCBIfam" id="TIGR03661">
    <property type="entry name" value="T1SS_VCA0849"/>
    <property type="match status" value="1"/>
</dbReference>
<dbReference type="InterPro" id="IPR013783">
    <property type="entry name" value="Ig-like_fold"/>
</dbReference>
<name>G6YTU7_9GAMM</name>
<evidence type="ECO:0000259" key="2">
    <source>
        <dbReference type="PROSITE" id="PS51820"/>
    </source>
</evidence>
<dbReference type="PROSITE" id="PS51820">
    <property type="entry name" value="PA14"/>
    <property type="match status" value="1"/>
</dbReference>
<dbReference type="SUPFAM" id="SSF56988">
    <property type="entry name" value="Anthrax protective antigen"/>
    <property type="match status" value="1"/>
</dbReference>
<proteinExistence type="predicted"/>
<reference evidence="3 4" key="1">
    <citation type="journal article" date="2012" name="J. Bacteriol.">
        <title>Genome sequence of deep-sea manganese-oxidizing bacterium Marinobacter manganoxydans MnI7-9.</title>
        <authorList>
            <person name="Wang H."/>
            <person name="Li H."/>
            <person name="Shao Z."/>
            <person name="Liao S."/>
            <person name="Johnstone L."/>
            <person name="Rensing C."/>
            <person name="Wang G."/>
        </authorList>
    </citation>
    <scope>NUCLEOTIDE SEQUENCE [LARGE SCALE GENOMIC DNA]</scope>
    <source>
        <strain evidence="3 4">MnI7-9</strain>
    </source>
</reference>
<dbReference type="Gene3D" id="2.150.10.10">
    <property type="entry name" value="Serralysin-like metalloprotease, C-terminal"/>
    <property type="match status" value="1"/>
</dbReference>
<keyword evidence="4" id="KW-1185">Reference proteome</keyword>
<dbReference type="Proteomes" id="UP000003208">
    <property type="component" value="Unassembled WGS sequence"/>
</dbReference>
<dbReference type="Gene3D" id="2.60.40.10">
    <property type="entry name" value="Immunoglobulins"/>
    <property type="match status" value="1"/>
</dbReference>
<dbReference type="Gene3D" id="2.60.40.3440">
    <property type="match status" value="1"/>
</dbReference>
<dbReference type="InterPro" id="IPR018511">
    <property type="entry name" value="Hemolysin-typ_Ca-bd_CS"/>
</dbReference>
<dbReference type="Pfam" id="PF17963">
    <property type="entry name" value="Big_9"/>
    <property type="match status" value="1"/>
</dbReference>
<dbReference type="InterPro" id="IPR011658">
    <property type="entry name" value="PA14_dom"/>
</dbReference>
<dbReference type="InterPro" id="IPR037524">
    <property type="entry name" value="PA14/GLEYA"/>
</dbReference>
<evidence type="ECO:0000313" key="4">
    <source>
        <dbReference type="Proteomes" id="UP000003208"/>
    </source>
</evidence>
<dbReference type="RefSeq" id="WP_008173295.1">
    <property type="nucleotide sequence ID" value="NZ_AGTR01000044.1"/>
</dbReference>
<dbReference type="InterPro" id="IPR019960">
    <property type="entry name" value="T1SS_VCA0849"/>
</dbReference>
<feature type="domain" description="PA14" evidence="2">
    <location>
        <begin position="133"/>
        <end position="308"/>
    </location>
</feature>
<dbReference type="PROSITE" id="PS00330">
    <property type="entry name" value="HEMOLYSIN_CALCIUM"/>
    <property type="match status" value="3"/>
</dbReference>
<sequence>DASATDRNGNNVSDSESGVLDAVAGDLTLAIDNVDNANETIDLFGTTSDVALGNTVAITLTDVDGTVVNTTATVGADGTYSVSDVDVSGLVNGTLTVDASATDRNGNAVSDIETATLDVNSNPDAQNETYNALQIDGLLGEYYAYQQGSGSDGSNLSNLAQVENFVNSNTPDATFVGTNVDYGSVGGNLGNEGRLQSFLGSDASSLSTDPENSSDAIIRMTGELKLSPGTYQFEVRADDGYRIEVNGETVAIADRNQSATTRAGSEFTLSGEGPHTIEIVYWDQGGQAELGIDIRPAGGTYEVFGSNHVSHTGENPALVVDENQPLDIAPSVLLANDTDADDDTLTIQSVQNATNGTVSIDGSGNVVFTPDTGYTGEASFSYTVSDGNGGTDTATATINVMPSADAPTLSVADASSTNAGATVISTGLQDTIVDPDDFDSGAGLTQAQLEQELGVASGYLDNRFDPSGPEVTDPGTVDVLDGKITGSTQTLSSGMSVQWSYDFINGEDQTGEVSNGYNDLVVLVVTAPSGSREAILVDSSENKLPKQVTEGSYSYTTTESGTYQFQWMVLNGRDANKDSSLELGTPSYTVPGLAGTYGTPVALDINAALSDQDGSETLDIVISGIPADGALSAGTKNADGTWSLTTGELENLFLLPAEGYSGDLGLNVTATSTETSNGSQASVTENVTVSVDQTEETVGGTGSDDTLAGGATDDLVRGYAGNDSLEGNAGNDVLQGGIGNDTLTGGEGSDVLTGGFGADVFRWELGDEDAADAPRDLVTDFTIDGTNGYTGTGEGDQLALDDLLQDATAATVTDFLMAQEENGDTVLYVNKDGALADSADNAQQSILLSGVSMDGQTSEQFIDTLVNNGQIKIE</sequence>
<dbReference type="SMART" id="SM00758">
    <property type="entry name" value="PA14"/>
    <property type="match status" value="1"/>
</dbReference>
<evidence type="ECO:0000256" key="1">
    <source>
        <dbReference type="ARBA" id="ARBA00022837"/>
    </source>
</evidence>
<dbReference type="Pfam" id="PF00353">
    <property type="entry name" value="HemolysinCabind"/>
    <property type="match status" value="1"/>
</dbReference>
<organism evidence="3 4">
    <name type="scientific">Marinobacter manganoxydans MnI7-9</name>
    <dbReference type="NCBI Taxonomy" id="1094979"/>
    <lineage>
        <taxon>Bacteria</taxon>
        <taxon>Pseudomonadati</taxon>
        <taxon>Pseudomonadota</taxon>
        <taxon>Gammaproteobacteria</taxon>
        <taxon>Pseudomonadales</taxon>
        <taxon>Marinobacteraceae</taxon>
        <taxon>Marinobacter</taxon>
    </lineage>
</organism>
<dbReference type="InterPro" id="IPR001343">
    <property type="entry name" value="Hemolysn_Ca-bd"/>
</dbReference>
<gene>
    <name evidence="3" type="ORF">KYE_11446</name>
</gene>
<dbReference type="Pfam" id="PF07691">
    <property type="entry name" value="PA14"/>
    <property type="match status" value="1"/>
</dbReference>
<dbReference type="InterPro" id="IPR011049">
    <property type="entry name" value="Serralysin-like_metalloprot_C"/>
</dbReference>
<accession>G6YTU7</accession>
<dbReference type="PATRIC" id="fig|1094979.3.peg.2213"/>
<protein>
    <recommendedName>
        <fullName evidence="2">PA14 domain-containing protein</fullName>
    </recommendedName>
</protein>
<dbReference type="PRINTS" id="PR00313">
    <property type="entry name" value="CABNDNGRPT"/>
</dbReference>
<keyword evidence="1" id="KW-0106">Calcium</keyword>
<dbReference type="EMBL" id="AGTR01000044">
    <property type="protein sequence ID" value="EHJ04236.1"/>
    <property type="molecule type" value="Genomic_DNA"/>
</dbReference>